<dbReference type="EMBL" id="BAABJJ010000010">
    <property type="protein sequence ID" value="GAA4937103.1"/>
    <property type="molecule type" value="Genomic_DNA"/>
</dbReference>
<evidence type="ECO:0000313" key="2">
    <source>
        <dbReference type="EMBL" id="GAA4937103.1"/>
    </source>
</evidence>
<evidence type="ECO:0000259" key="1">
    <source>
        <dbReference type="Pfam" id="PF08241"/>
    </source>
</evidence>
<accession>A0ABP9GBT1</accession>
<dbReference type="Pfam" id="PF08241">
    <property type="entry name" value="Methyltransf_11"/>
    <property type="match status" value="1"/>
</dbReference>
<sequence length="212" mass="24027">MLQTEIFNKNAEAYEAWYDTYPEVFQSEVAAIKEQLLKLPEAIYGIEVGLGTGRFSKALGIKEGIEPSEEMAQKAIKRGVEIMKGVAEKLPYSDYHFDFILFVTICHLDNLKAALNEAHRVLKPGGSIILAFLDKAQTIAQQYEAKRHRSTFFKNATYYSVESVKDLLKKTKFKNLEFNQTLFGELNEIKDLQTPKEGYGEGSFVVVKAVKK</sequence>
<dbReference type="SUPFAM" id="SSF53335">
    <property type="entry name" value="S-adenosyl-L-methionine-dependent methyltransferases"/>
    <property type="match status" value="1"/>
</dbReference>
<dbReference type="Gene3D" id="3.40.50.150">
    <property type="entry name" value="Vaccinia Virus protein VP39"/>
    <property type="match status" value="1"/>
</dbReference>
<dbReference type="InterPro" id="IPR029063">
    <property type="entry name" value="SAM-dependent_MTases_sf"/>
</dbReference>
<dbReference type="GO" id="GO:0008168">
    <property type="term" value="F:methyltransferase activity"/>
    <property type="evidence" value="ECO:0007669"/>
    <property type="project" value="UniProtKB-KW"/>
</dbReference>
<dbReference type="Proteomes" id="UP001501302">
    <property type="component" value="Unassembled WGS sequence"/>
</dbReference>
<dbReference type="PANTHER" id="PTHR42912:SF80">
    <property type="entry name" value="METHYLTRANSFERASE DOMAIN-CONTAINING PROTEIN"/>
    <property type="match status" value="1"/>
</dbReference>
<organism evidence="2 3">
    <name type="scientific">Algibacter agarivorans</name>
    <dbReference type="NCBI Taxonomy" id="1109741"/>
    <lineage>
        <taxon>Bacteria</taxon>
        <taxon>Pseudomonadati</taxon>
        <taxon>Bacteroidota</taxon>
        <taxon>Flavobacteriia</taxon>
        <taxon>Flavobacteriales</taxon>
        <taxon>Flavobacteriaceae</taxon>
        <taxon>Algibacter</taxon>
    </lineage>
</organism>
<reference evidence="3" key="1">
    <citation type="journal article" date="2019" name="Int. J. Syst. Evol. Microbiol.">
        <title>The Global Catalogue of Microorganisms (GCM) 10K type strain sequencing project: providing services to taxonomists for standard genome sequencing and annotation.</title>
        <authorList>
            <consortium name="The Broad Institute Genomics Platform"/>
            <consortium name="The Broad Institute Genome Sequencing Center for Infectious Disease"/>
            <person name="Wu L."/>
            <person name="Ma J."/>
        </authorList>
    </citation>
    <scope>NUCLEOTIDE SEQUENCE [LARGE SCALE GENOMIC DNA]</scope>
    <source>
        <strain evidence="3">JCM 18285</strain>
    </source>
</reference>
<gene>
    <name evidence="2" type="ORF">GCM10023314_06810</name>
</gene>
<name>A0ABP9GBT1_9FLAO</name>
<dbReference type="InterPro" id="IPR013216">
    <property type="entry name" value="Methyltransf_11"/>
</dbReference>
<feature type="domain" description="Methyltransferase type 11" evidence="1">
    <location>
        <begin position="47"/>
        <end position="130"/>
    </location>
</feature>
<keyword evidence="2" id="KW-0489">Methyltransferase</keyword>
<proteinExistence type="predicted"/>
<dbReference type="GO" id="GO:0032259">
    <property type="term" value="P:methylation"/>
    <property type="evidence" value="ECO:0007669"/>
    <property type="project" value="UniProtKB-KW"/>
</dbReference>
<dbReference type="CDD" id="cd02440">
    <property type="entry name" value="AdoMet_MTases"/>
    <property type="match status" value="1"/>
</dbReference>
<dbReference type="RefSeq" id="WP_345190190.1">
    <property type="nucleotide sequence ID" value="NZ_BAABJJ010000010.1"/>
</dbReference>
<evidence type="ECO:0000313" key="3">
    <source>
        <dbReference type="Proteomes" id="UP001501302"/>
    </source>
</evidence>
<keyword evidence="2" id="KW-0808">Transferase</keyword>
<dbReference type="InterPro" id="IPR050508">
    <property type="entry name" value="Methyltransf_Superfamily"/>
</dbReference>
<protein>
    <submittedName>
        <fullName evidence="2">Class I SAM-dependent methyltransferase</fullName>
    </submittedName>
</protein>
<dbReference type="PANTHER" id="PTHR42912">
    <property type="entry name" value="METHYLTRANSFERASE"/>
    <property type="match status" value="1"/>
</dbReference>
<comment type="caution">
    <text evidence="2">The sequence shown here is derived from an EMBL/GenBank/DDBJ whole genome shotgun (WGS) entry which is preliminary data.</text>
</comment>
<keyword evidence="3" id="KW-1185">Reference proteome</keyword>